<dbReference type="EMBL" id="CP040899">
    <property type="protein sequence ID" value="QDB78459.1"/>
    <property type="molecule type" value="Genomic_DNA"/>
</dbReference>
<dbReference type="Gene3D" id="3.90.550.10">
    <property type="entry name" value="Spore Coat Polysaccharide Biosynthesis Protein SpsA, Chain A"/>
    <property type="match status" value="1"/>
</dbReference>
<keyword evidence="2" id="KW-1185">Reference proteome</keyword>
<dbReference type="Proteomes" id="UP000313948">
    <property type="component" value="Chromosome"/>
</dbReference>
<reference evidence="1 2" key="1">
    <citation type="submission" date="2019-05" db="EMBL/GenBank/DDBJ databases">
        <title>Georgenia *** sp. nov., and Georgenia *** sp. nov., isolated from the intestinal contents of plateau pika (Ochotona curzoniae) in the Qinghai-Tibet plateau of China.</title>
        <authorList>
            <person name="Tian Z."/>
        </authorList>
    </citation>
    <scope>NUCLEOTIDE SEQUENCE [LARGE SCALE GENOMIC DNA]</scope>
    <source>
        <strain evidence="1 2">Z294</strain>
    </source>
</reference>
<proteinExistence type="predicted"/>
<evidence type="ECO:0000313" key="2">
    <source>
        <dbReference type="Proteomes" id="UP000313948"/>
    </source>
</evidence>
<dbReference type="CDD" id="cd00761">
    <property type="entry name" value="Glyco_tranf_GTA_type"/>
    <property type="match status" value="1"/>
</dbReference>
<dbReference type="InterPro" id="IPR029044">
    <property type="entry name" value="Nucleotide-diphossugar_trans"/>
</dbReference>
<dbReference type="SUPFAM" id="SSF53448">
    <property type="entry name" value="Nucleotide-diphospho-sugar transferases"/>
    <property type="match status" value="1"/>
</dbReference>
<protein>
    <submittedName>
        <fullName evidence="1">Glycosyltransferase</fullName>
    </submittedName>
</protein>
<dbReference type="RefSeq" id="WP_139947803.1">
    <property type="nucleotide sequence ID" value="NZ_CP040899.1"/>
</dbReference>
<dbReference type="Pfam" id="PF13641">
    <property type="entry name" value="Glyco_tranf_2_3"/>
    <property type="match status" value="1"/>
</dbReference>
<sequence>MSGPVDIVIAVHSPTRPVGRAVASVLEGNRAETRLTVVCHNVAADEIAAVIDPRHRADVRLLEHTDPRRSASGPFNAGMRAAEGEFVSIMGSDDVLQPGAVRSWLDVAGRTGAETVMCRLRIGSAARPVLTPPVRPWLRGLADPVRDRLSYRSAPLGLVSQRARERLGLELVEGMTVGGDVAYVTRLWFETRVAVDRRGPAYVIGEDARDRVTLTPRPIAVELAFVRDLLAQPWFAGYDLTARRAVCTKLTRIHLFGAVWNRRDPAVWTPEDRQALAQTAEDLLARAEGFERVLSLADRTLLDAVADPSSDTGAMIRLAEQRRRHGRPATLLTRSPADLLRVEAPVRLMAASALVGLP</sequence>
<organism evidence="1 2">
    <name type="scientific">Georgenia wutianyii</name>
    <dbReference type="NCBI Taxonomy" id="2585135"/>
    <lineage>
        <taxon>Bacteria</taxon>
        <taxon>Bacillati</taxon>
        <taxon>Actinomycetota</taxon>
        <taxon>Actinomycetes</taxon>
        <taxon>Micrococcales</taxon>
        <taxon>Bogoriellaceae</taxon>
        <taxon>Georgenia</taxon>
    </lineage>
</organism>
<gene>
    <name evidence="1" type="ORF">FE251_03010</name>
</gene>
<accession>A0ABX5VJD9</accession>
<evidence type="ECO:0000313" key="1">
    <source>
        <dbReference type="EMBL" id="QDB78459.1"/>
    </source>
</evidence>
<name>A0ABX5VJD9_9MICO</name>